<dbReference type="SUPFAM" id="SSF48576">
    <property type="entry name" value="Terpenoid synthases"/>
    <property type="match status" value="1"/>
</dbReference>
<dbReference type="InterPro" id="IPR033749">
    <property type="entry name" value="Polyprenyl_synt_CS"/>
</dbReference>
<evidence type="ECO:0000256" key="3">
    <source>
        <dbReference type="ARBA" id="ARBA00022679"/>
    </source>
</evidence>
<accession>A0AAW6U2W7</accession>
<proteinExistence type="inferred from homology"/>
<dbReference type="PANTHER" id="PTHR12001">
    <property type="entry name" value="GERANYLGERANYL PYROPHOSPHATE SYNTHASE"/>
    <property type="match status" value="1"/>
</dbReference>
<keyword evidence="8" id="KW-1185">Reference proteome</keyword>
<dbReference type="Proteomes" id="UP001431776">
    <property type="component" value="Unassembled WGS sequence"/>
</dbReference>
<dbReference type="InterPro" id="IPR008949">
    <property type="entry name" value="Isoprenoid_synthase_dom_sf"/>
</dbReference>
<name>A0AAW6U2W7_9BACT</name>
<dbReference type="AlphaFoldDB" id="A0AAW6U2W7"/>
<evidence type="ECO:0000256" key="2">
    <source>
        <dbReference type="ARBA" id="ARBA00006706"/>
    </source>
</evidence>
<dbReference type="GO" id="GO:0008299">
    <property type="term" value="P:isoprenoid biosynthetic process"/>
    <property type="evidence" value="ECO:0007669"/>
    <property type="project" value="InterPro"/>
</dbReference>
<reference evidence="7" key="1">
    <citation type="submission" date="2023-05" db="EMBL/GenBank/DDBJ databases">
        <title>Anaerotaeda fermentans gen. nov., sp. nov., a novel anaerobic planctomycete of the new family within the order Sedimentisphaerales isolated from Taman Peninsula, Russia.</title>
        <authorList>
            <person name="Khomyakova M.A."/>
            <person name="Merkel A.Y."/>
            <person name="Slobodkin A.I."/>
        </authorList>
    </citation>
    <scope>NUCLEOTIDE SEQUENCE</scope>
    <source>
        <strain evidence="7">M17dextr</strain>
    </source>
</reference>
<evidence type="ECO:0000256" key="6">
    <source>
        <dbReference type="SAM" id="MobiDB-lite"/>
    </source>
</evidence>
<dbReference type="InterPro" id="IPR000092">
    <property type="entry name" value="Polyprenyl_synt"/>
</dbReference>
<dbReference type="GO" id="GO:0046872">
    <property type="term" value="F:metal ion binding"/>
    <property type="evidence" value="ECO:0007669"/>
    <property type="project" value="UniProtKB-KW"/>
</dbReference>
<comment type="cofactor">
    <cofactor evidence="1">
        <name>Mg(2+)</name>
        <dbReference type="ChEBI" id="CHEBI:18420"/>
    </cofactor>
</comment>
<organism evidence="7 8">
    <name type="scientific">Anaerobaca lacustris</name>
    <dbReference type="NCBI Taxonomy" id="3044600"/>
    <lineage>
        <taxon>Bacteria</taxon>
        <taxon>Pseudomonadati</taxon>
        <taxon>Planctomycetota</taxon>
        <taxon>Phycisphaerae</taxon>
        <taxon>Sedimentisphaerales</taxon>
        <taxon>Anaerobacaceae</taxon>
        <taxon>Anaerobaca</taxon>
    </lineage>
</organism>
<evidence type="ECO:0000256" key="5">
    <source>
        <dbReference type="ARBA" id="ARBA00022842"/>
    </source>
</evidence>
<dbReference type="InterPro" id="IPR002829">
    <property type="entry name" value="DUF116"/>
</dbReference>
<dbReference type="SFLD" id="SFLDS00005">
    <property type="entry name" value="Isoprenoid_Synthase_Type_I"/>
    <property type="match status" value="1"/>
</dbReference>
<dbReference type="Gene3D" id="1.10.600.10">
    <property type="entry name" value="Farnesyl Diphosphate Synthase"/>
    <property type="match status" value="1"/>
</dbReference>
<gene>
    <name evidence="7" type="ORF">QJ522_12780</name>
</gene>
<dbReference type="PROSITE" id="PS00444">
    <property type="entry name" value="POLYPRENYL_SYNTHASE_2"/>
    <property type="match status" value="1"/>
</dbReference>
<dbReference type="GO" id="GO:0004659">
    <property type="term" value="F:prenyltransferase activity"/>
    <property type="evidence" value="ECO:0007669"/>
    <property type="project" value="InterPro"/>
</dbReference>
<comment type="similarity">
    <text evidence="2">Belongs to the FPP/GGPP synthase family.</text>
</comment>
<evidence type="ECO:0000256" key="1">
    <source>
        <dbReference type="ARBA" id="ARBA00001946"/>
    </source>
</evidence>
<dbReference type="PANTHER" id="PTHR12001:SF69">
    <property type="entry name" value="ALL TRANS-POLYPRENYL-DIPHOSPHATE SYNTHASE PDSS1"/>
    <property type="match status" value="1"/>
</dbReference>
<evidence type="ECO:0000313" key="7">
    <source>
        <dbReference type="EMBL" id="MDI6449926.1"/>
    </source>
</evidence>
<protein>
    <submittedName>
        <fullName evidence="7">Polyprenyl synthetase family protein</fullName>
    </submittedName>
</protein>
<evidence type="ECO:0000256" key="4">
    <source>
        <dbReference type="ARBA" id="ARBA00022723"/>
    </source>
</evidence>
<keyword evidence="3" id="KW-0808">Transferase</keyword>
<keyword evidence="5" id="KW-0460">Magnesium</keyword>
<dbReference type="Pfam" id="PF01976">
    <property type="entry name" value="DUF116"/>
    <property type="match status" value="1"/>
</dbReference>
<feature type="region of interest" description="Disordered" evidence="6">
    <location>
        <begin position="1"/>
        <end position="24"/>
    </location>
</feature>
<comment type="caution">
    <text evidence="7">The sequence shown here is derived from an EMBL/GenBank/DDBJ whole genome shotgun (WGS) entry which is preliminary data.</text>
</comment>
<sequence>MPHDRVTTARPVRQPQDNVPQTKQQRDDLLAVIRQYVEAHGPVPPLSIGELRAHTEAVLEQAGMDRKYTDYAAVLVNNEVWRETVAAIPYEKRLLLLPKCLRSSTECPASFDDLGLLCEHCGRCAIDELKSQAEQLGYAVLVAEGSPVVMGLIETGRIEAVVGASCLSVLERVFPYMEAGAVPGVAIPLLRDGCADTSVDLDWVWEAIYQTTDDQTRRLDLDALHEQVNAWFSQEALAQMIAPQPDETEQVALDWMAKAGKRWRPFLGVCAYKALSTDGSPATDKDLQRIAVAVECFHKASLVHDDIEDGDSERYGEKTLHSEHGVPVALNIGDLLLGDGYRLLVETDASDERKAKLLNAAVQGHRTLCLGQGRELAWARAPRPLTVDQVLEIFRMKTAPAFEVALRLGAVLAGCDDRVGSVLKQYSESLGIAYQIRDDLDDLRSPDGIDLCASRRPSVLLALAYEMGDEAKRTRIERQWAPSATDADRQQVRQIVSAQEVELAAMRLMESYKAQAIGSLIALKNANLKGLLRRVMGKIFNDFEIMGCCNDHPPRHAPRRD</sequence>
<keyword evidence="4" id="KW-0479">Metal-binding</keyword>
<dbReference type="Pfam" id="PF00348">
    <property type="entry name" value="polyprenyl_synt"/>
    <property type="match status" value="1"/>
</dbReference>
<dbReference type="EMBL" id="JASCXX010000014">
    <property type="protein sequence ID" value="MDI6449926.1"/>
    <property type="molecule type" value="Genomic_DNA"/>
</dbReference>
<dbReference type="RefSeq" id="WP_349245336.1">
    <property type="nucleotide sequence ID" value="NZ_JASCXX010000014.1"/>
</dbReference>
<evidence type="ECO:0000313" key="8">
    <source>
        <dbReference type="Proteomes" id="UP001431776"/>
    </source>
</evidence>